<dbReference type="GO" id="GO:0050660">
    <property type="term" value="F:flavin adenine dinucleotide binding"/>
    <property type="evidence" value="ECO:0007669"/>
    <property type="project" value="UniProtKB-UniRule"/>
</dbReference>
<dbReference type="GO" id="GO:0002098">
    <property type="term" value="P:tRNA wobble uridine modification"/>
    <property type="evidence" value="ECO:0007669"/>
    <property type="project" value="TreeGrafter"/>
</dbReference>
<dbReference type="InterPro" id="IPR004417">
    <property type="entry name" value="TrmFO"/>
</dbReference>
<evidence type="ECO:0000256" key="9">
    <source>
        <dbReference type="ARBA" id="ARBA00023027"/>
    </source>
</evidence>
<proteinExistence type="inferred from homology"/>
<sequence length="466" mass="51636">MGNSQTVVSYLTRGISILSQSIKKAEHINVIGAGLAGSEAAYQIAKRGIPVKLYEMRGVKPTPQHKTDNFAELVCSNSFRGDSLTNAVGLLKEEMRRLDSIILRNGEEHRVPAGGAMAVDREGYAEAVTAELHAHPLIEVIRGEITDIPEDAITIIATGPLTSDSLAEKIHALNGGDGFYFYDAAAPIIDKSTINMDKVYLKSRYDKGEAAYFNCPMTKEEFMAFHEALTTAEEAPLNSFEKEKYFEACMPIEVMAKRGIKTMLYGPMKPVGLEYPDDYTGPRDGEFKTPYAVVQLRQDNAAGSLYNMVGFQTHLKWGEQKRVFQMIPGLENAEFVRYGVMHRNSYMDSPNLLTQTFQSRSNPNLFFAGQMTGVEGYVESAAAGMVAGINAARLFKGEEAVVFPRTTAIGSLPYYITHTESKHFQPMNVNFGIIQELEGPRIRDKKLRYEAIAERALNDLEPLLGV</sequence>
<keyword evidence="2 10" id="KW-0963">Cytoplasm</keyword>
<dbReference type="InterPro" id="IPR002218">
    <property type="entry name" value="MnmG-rel"/>
</dbReference>
<dbReference type="GO" id="GO:0005829">
    <property type="term" value="C:cytosol"/>
    <property type="evidence" value="ECO:0007669"/>
    <property type="project" value="TreeGrafter"/>
</dbReference>
<dbReference type="EMBL" id="CTEN01000002">
    <property type="protein sequence ID" value="CQR24413.1"/>
    <property type="molecule type" value="Genomic_DNA"/>
</dbReference>
<dbReference type="AlphaFoldDB" id="A0A0E4H7C0"/>
<protein>
    <recommendedName>
        <fullName evidence="10">Methylenetetrahydrofolate--tRNA-(uracil-5-)-methyltransferase TrmFO</fullName>
        <ecNumber evidence="10">2.1.1.74</ecNumber>
    </recommendedName>
    <alternativeName>
        <fullName evidence="10">Folate-dependent tRNA (uracil-5-)-methyltransferase</fullName>
    </alternativeName>
    <alternativeName>
        <fullName evidence="10">Folate-dependent tRNA(M-5-U54)-methyltransferase</fullName>
    </alternativeName>
</protein>
<dbReference type="FunFam" id="3.50.50.60:FF:000035">
    <property type="entry name" value="Methylenetetrahydrofolate--tRNA-(uracil-5-)-methyltransferase TrmFO"/>
    <property type="match status" value="1"/>
</dbReference>
<dbReference type="Gene3D" id="3.50.50.60">
    <property type="entry name" value="FAD/NAD(P)-binding domain"/>
    <property type="match status" value="2"/>
</dbReference>
<evidence type="ECO:0000256" key="2">
    <source>
        <dbReference type="ARBA" id="ARBA00022490"/>
    </source>
</evidence>
<evidence type="ECO:0000259" key="11">
    <source>
        <dbReference type="Pfam" id="PF01134"/>
    </source>
</evidence>
<dbReference type="SUPFAM" id="SSF51905">
    <property type="entry name" value="FAD/NAD(P)-binding domain"/>
    <property type="match status" value="1"/>
</dbReference>
<dbReference type="PANTHER" id="PTHR11806:SF2">
    <property type="entry name" value="METHYLENETETRAHYDROFOLATE--TRNA-(URACIL-5-)-METHYLTRANSFERASE TRMFO"/>
    <property type="match status" value="1"/>
</dbReference>
<keyword evidence="9 10" id="KW-0520">NAD</keyword>
<dbReference type="InterPro" id="IPR036188">
    <property type="entry name" value="FAD/NAD-bd_sf"/>
</dbReference>
<evidence type="ECO:0000256" key="3">
    <source>
        <dbReference type="ARBA" id="ARBA00022603"/>
    </source>
</evidence>
<evidence type="ECO:0000256" key="8">
    <source>
        <dbReference type="ARBA" id="ARBA00022857"/>
    </source>
</evidence>
<dbReference type="Proteomes" id="UP000198604">
    <property type="component" value="Unassembled WGS sequence"/>
</dbReference>
<evidence type="ECO:0000313" key="12">
    <source>
        <dbReference type="EMBL" id="CQR24413.1"/>
    </source>
</evidence>
<dbReference type="InterPro" id="IPR020595">
    <property type="entry name" value="MnmG-rel_CS"/>
</dbReference>
<keyword evidence="8 10" id="KW-0521">NADP</keyword>
<reference evidence="13" key="1">
    <citation type="submission" date="2015-03" db="EMBL/GenBank/DDBJ databases">
        <authorList>
            <person name="Urmite Genomes"/>
        </authorList>
    </citation>
    <scope>NUCLEOTIDE SEQUENCE [LARGE SCALE GENOMIC DNA]</scope>
    <source>
        <strain evidence="13">FF10</strain>
    </source>
</reference>
<keyword evidence="6 10" id="KW-0819">tRNA processing</keyword>
<dbReference type="NCBIfam" id="NF003739">
    <property type="entry name" value="PRK05335.1"/>
    <property type="match status" value="1"/>
</dbReference>
<dbReference type="GO" id="GO:0047151">
    <property type="term" value="F:tRNA (uracil(54)-C5)-methyltransferase activity, 5,10-methylenetetrahydrofolate-dependent"/>
    <property type="evidence" value="ECO:0007669"/>
    <property type="project" value="UniProtKB-UniRule"/>
</dbReference>
<dbReference type="FunFam" id="3.50.50.60:FF:000040">
    <property type="entry name" value="Methylenetetrahydrofolate--tRNA-(uracil-5-)-methyltransferase TrmFO"/>
    <property type="match status" value="1"/>
</dbReference>
<dbReference type="GO" id="GO:0030488">
    <property type="term" value="P:tRNA methylation"/>
    <property type="evidence" value="ECO:0007669"/>
    <property type="project" value="TreeGrafter"/>
</dbReference>
<dbReference type="STRING" id="1608583.BN1356_00758"/>
<comment type="subcellular location">
    <subcellularLocation>
        <location evidence="10">Cytoplasm</location>
    </subcellularLocation>
</comment>
<gene>
    <name evidence="12" type="primary">gid</name>
    <name evidence="10" type="synonym">trmFO</name>
    <name evidence="12" type="ORF">BN1356_00758</name>
</gene>
<evidence type="ECO:0000256" key="10">
    <source>
        <dbReference type="HAMAP-Rule" id="MF_01037"/>
    </source>
</evidence>
<feature type="domain" description="MnmG N-terminal" evidence="11">
    <location>
        <begin position="28"/>
        <end position="399"/>
    </location>
</feature>
<keyword evidence="3 10" id="KW-0489">Methyltransferase</keyword>
<dbReference type="PANTHER" id="PTHR11806">
    <property type="entry name" value="GLUCOSE INHIBITED DIVISION PROTEIN A"/>
    <property type="match status" value="1"/>
</dbReference>
<dbReference type="PROSITE" id="PS01281">
    <property type="entry name" value="GIDA_2"/>
    <property type="match status" value="1"/>
</dbReference>
<evidence type="ECO:0000256" key="7">
    <source>
        <dbReference type="ARBA" id="ARBA00022827"/>
    </source>
</evidence>
<evidence type="ECO:0000256" key="1">
    <source>
        <dbReference type="ARBA" id="ARBA00001974"/>
    </source>
</evidence>
<keyword evidence="7 10" id="KW-0274">FAD</keyword>
<comment type="similarity">
    <text evidence="10">Belongs to the MnmG family. TrmFO subfamily.</text>
</comment>
<evidence type="ECO:0000256" key="4">
    <source>
        <dbReference type="ARBA" id="ARBA00022630"/>
    </source>
</evidence>
<evidence type="ECO:0000256" key="6">
    <source>
        <dbReference type="ARBA" id="ARBA00022694"/>
    </source>
</evidence>
<dbReference type="HAMAP" id="MF_01037">
    <property type="entry name" value="TrmFO"/>
    <property type="match status" value="1"/>
</dbReference>
<dbReference type="Pfam" id="PF01134">
    <property type="entry name" value="GIDA"/>
    <property type="match status" value="1"/>
</dbReference>
<evidence type="ECO:0000313" key="13">
    <source>
        <dbReference type="Proteomes" id="UP000198604"/>
    </source>
</evidence>
<evidence type="ECO:0000256" key="5">
    <source>
        <dbReference type="ARBA" id="ARBA00022679"/>
    </source>
</evidence>
<name>A0A0E4H7C0_9STRE</name>
<accession>A0A0E4H7C0</accession>
<keyword evidence="13" id="KW-1185">Reference proteome</keyword>
<keyword evidence="5 10" id="KW-0808">Transferase</keyword>
<organism evidence="12 13">
    <name type="scientific">Streptococcus varani</name>
    <dbReference type="NCBI Taxonomy" id="1608583"/>
    <lineage>
        <taxon>Bacteria</taxon>
        <taxon>Bacillati</taxon>
        <taxon>Bacillota</taxon>
        <taxon>Bacilli</taxon>
        <taxon>Lactobacillales</taxon>
        <taxon>Streptococcaceae</taxon>
        <taxon>Streptococcus</taxon>
    </lineage>
</organism>
<dbReference type="NCBIfam" id="TIGR00137">
    <property type="entry name" value="gid_trmFO"/>
    <property type="match status" value="1"/>
</dbReference>
<comment type="function">
    <text evidence="10">Catalyzes the folate-dependent formation of 5-methyl-uridine at position 54 (M-5-U54) in all tRNAs.</text>
</comment>
<dbReference type="EC" id="2.1.1.74" evidence="10"/>
<dbReference type="InterPro" id="IPR040131">
    <property type="entry name" value="MnmG_N"/>
</dbReference>
<keyword evidence="4 10" id="KW-0285">Flavoprotein</keyword>
<comment type="cofactor">
    <cofactor evidence="1 10">
        <name>FAD</name>
        <dbReference type="ChEBI" id="CHEBI:57692"/>
    </cofactor>
</comment>
<comment type="catalytic activity">
    <reaction evidence="10">
        <text>uridine(54) in tRNA + (6R)-5,10-methylene-5,6,7,8-tetrahydrofolate + NADH + H(+) = 5-methyluridine(54) in tRNA + (6S)-5,6,7,8-tetrahydrofolate + NAD(+)</text>
        <dbReference type="Rhea" id="RHEA:16873"/>
        <dbReference type="Rhea" id="RHEA-COMP:10167"/>
        <dbReference type="Rhea" id="RHEA-COMP:10193"/>
        <dbReference type="ChEBI" id="CHEBI:15378"/>
        <dbReference type="ChEBI" id="CHEBI:15636"/>
        <dbReference type="ChEBI" id="CHEBI:57453"/>
        <dbReference type="ChEBI" id="CHEBI:57540"/>
        <dbReference type="ChEBI" id="CHEBI:57945"/>
        <dbReference type="ChEBI" id="CHEBI:65315"/>
        <dbReference type="ChEBI" id="CHEBI:74447"/>
        <dbReference type="EC" id="2.1.1.74"/>
    </reaction>
</comment>
<feature type="binding site" evidence="10">
    <location>
        <begin position="32"/>
        <end position="37"/>
    </location>
    <ligand>
        <name>FAD</name>
        <dbReference type="ChEBI" id="CHEBI:57692"/>
    </ligand>
</feature>
<comment type="catalytic activity">
    <reaction evidence="10">
        <text>uridine(54) in tRNA + (6R)-5,10-methylene-5,6,7,8-tetrahydrofolate + NADPH + H(+) = 5-methyluridine(54) in tRNA + (6S)-5,6,7,8-tetrahydrofolate + NADP(+)</text>
        <dbReference type="Rhea" id="RHEA:62372"/>
        <dbReference type="Rhea" id="RHEA-COMP:10167"/>
        <dbReference type="Rhea" id="RHEA-COMP:10193"/>
        <dbReference type="ChEBI" id="CHEBI:15378"/>
        <dbReference type="ChEBI" id="CHEBI:15636"/>
        <dbReference type="ChEBI" id="CHEBI:57453"/>
        <dbReference type="ChEBI" id="CHEBI:57783"/>
        <dbReference type="ChEBI" id="CHEBI:58349"/>
        <dbReference type="ChEBI" id="CHEBI:65315"/>
        <dbReference type="ChEBI" id="CHEBI:74447"/>
        <dbReference type="EC" id="2.1.1.74"/>
    </reaction>
</comment>